<protein>
    <recommendedName>
        <fullName evidence="1">F-box domain-containing protein</fullName>
    </recommendedName>
</protein>
<dbReference type="InterPro" id="IPR001810">
    <property type="entry name" value="F-box_dom"/>
</dbReference>
<dbReference type="AlphaFoldDB" id="E3LQE2"/>
<organism evidence="3">
    <name type="scientific">Caenorhabditis remanei</name>
    <name type="common">Caenorhabditis vulgaris</name>
    <dbReference type="NCBI Taxonomy" id="31234"/>
    <lineage>
        <taxon>Eukaryota</taxon>
        <taxon>Metazoa</taxon>
        <taxon>Ecdysozoa</taxon>
        <taxon>Nematoda</taxon>
        <taxon>Chromadorea</taxon>
        <taxon>Rhabditida</taxon>
        <taxon>Rhabditina</taxon>
        <taxon>Rhabditomorpha</taxon>
        <taxon>Rhabditoidea</taxon>
        <taxon>Rhabditidae</taxon>
        <taxon>Peloderinae</taxon>
        <taxon>Caenorhabditis</taxon>
    </lineage>
</organism>
<name>E3LQE2_CAERE</name>
<dbReference type="PROSITE" id="PS50181">
    <property type="entry name" value="FBOX"/>
    <property type="match status" value="1"/>
</dbReference>
<gene>
    <name evidence="2" type="ORF">CRE_26422</name>
</gene>
<dbReference type="Pfam" id="PF00646">
    <property type="entry name" value="F-box"/>
    <property type="match status" value="1"/>
</dbReference>
<accession>E3LQE2</accession>
<evidence type="ECO:0000313" key="2">
    <source>
        <dbReference type="EMBL" id="EFP07600.1"/>
    </source>
</evidence>
<dbReference type="InterPro" id="IPR012885">
    <property type="entry name" value="F-box_Sdz-33"/>
</dbReference>
<evidence type="ECO:0000259" key="1">
    <source>
        <dbReference type="PROSITE" id="PS50181"/>
    </source>
</evidence>
<dbReference type="HOGENOM" id="CLU_040220_2_1_1"/>
<dbReference type="InParanoid" id="E3LQE2"/>
<dbReference type="EMBL" id="DS268413">
    <property type="protein sequence ID" value="EFP07600.1"/>
    <property type="molecule type" value="Genomic_DNA"/>
</dbReference>
<keyword evidence="3" id="KW-1185">Reference proteome</keyword>
<evidence type="ECO:0000313" key="3">
    <source>
        <dbReference type="Proteomes" id="UP000008281"/>
    </source>
</evidence>
<dbReference type="Proteomes" id="UP000008281">
    <property type="component" value="Unassembled WGS sequence"/>
</dbReference>
<dbReference type="PANTHER" id="PTHR21503">
    <property type="entry name" value="F-BOX-CONTAINING HYPOTHETICAL PROTEIN C.ELEGANS"/>
    <property type="match status" value="1"/>
</dbReference>
<feature type="domain" description="F-box" evidence="1">
    <location>
        <begin position="1"/>
        <end position="49"/>
    </location>
</feature>
<sequence length="349" mass="41171">MRFLNFPFLVYENILKHLEPSELLLFSFCSLKTRALVSKMRHASTYTIFILDKPEKMSYGFVEKPEKEQILLSWTWKKIAMESENLDNWTQLKLKDVHLDCRVTFHGKLNIPTLLCRCEDVPTRKRFATALHSHMCEVFHVKPEMQFKLSLDYMNELPDTNTVRDVTFLKSSVNSTVADEFFEKFHVTRALFSKRCVPDRLLKDSYKFLEIKNLFVSWSSWLDISLLLKVKCENLVVQCSTLHKKDMIDFLNNWLEGNNTRLKAVSVFRSVANDAHLIMDNFNLEAWDPKVDKIKYDEPVRDYCEGLFCFMCDINKYMLRSGILRRKSDGTRALVRATYEQLHFLVLKN</sequence>
<dbReference type="PANTHER" id="PTHR21503:SF8">
    <property type="entry name" value="F-BOX ASSOCIATED DOMAIN-CONTAINING PROTEIN-RELATED"/>
    <property type="match status" value="1"/>
</dbReference>
<reference evidence="2" key="1">
    <citation type="submission" date="2007-07" db="EMBL/GenBank/DDBJ databases">
        <title>PCAP assembly of the Caenorhabditis remanei genome.</title>
        <authorList>
            <consortium name="The Caenorhabditis remanei Sequencing Consortium"/>
            <person name="Wilson R.K."/>
        </authorList>
    </citation>
    <scope>NUCLEOTIDE SEQUENCE [LARGE SCALE GENOMIC DNA]</scope>
    <source>
        <strain evidence="2">PB4641</strain>
    </source>
</reference>
<dbReference type="OrthoDB" id="5887497at2759"/>
<proteinExistence type="predicted"/>
<dbReference type="Pfam" id="PF07735">
    <property type="entry name" value="FBA_2"/>
    <property type="match status" value="1"/>
</dbReference>